<keyword evidence="1" id="KW-1133">Transmembrane helix</keyword>
<keyword evidence="1" id="KW-0472">Membrane</keyword>
<protein>
    <submittedName>
        <fullName evidence="2">Uncharacterized protein</fullName>
    </submittedName>
</protein>
<evidence type="ECO:0000313" key="2">
    <source>
        <dbReference type="EMBL" id="DAF47332.1"/>
    </source>
</evidence>
<organism evidence="2">
    <name type="scientific">Siphoviridae sp. ctylc9</name>
    <dbReference type="NCBI Taxonomy" id="2827977"/>
    <lineage>
        <taxon>Viruses</taxon>
        <taxon>Duplodnaviria</taxon>
        <taxon>Heunggongvirae</taxon>
        <taxon>Uroviricota</taxon>
        <taxon>Caudoviricetes</taxon>
    </lineage>
</organism>
<feature type="transmembrane region" description="Helical" evidence="1">
    <location>
        <begin position="7"/>
        <end position="26"/>
    </location>
</feature>
<reference evidence="2" key="1">
    <citation type="journal article" date="2021" name="Proc. Natl. Acad. Sci. U.S.A.">
        <title>A Catalog of Tens of Thousands of Viruses from Human Metagenomes Reveals Hidden Associations with Chronic Diseases.</title>
        <authorList>
            <person name="Tisza M.J."/>
            <person name="Buck C.B."/>
        </authorList>
    </citation>
    <scope>NUCLEOTIDE SEQUENCE</scope>
    <source>
        <strain evidence="2">Ctylc9</strain>
    </source>
</reference>
<feature type="transmembrane region" description="Helical" evidence="1">
    <location>
        <begin position="119"/>
        <end position="141"/>
    </location>
</feature>
<name>A0A8S5S8H0_9CAUD</name>
<proteinExistence type="predicted"/>
<accession>A0A8S5S8H0</accession>
<feature type="transmembrane region" description="Helical" evidence="1">
    <location>
        <begin position="86"/>
        <end position="107"/>
    </location>
</feature>
<keyword evidence="1" id="KW-0812">Transmembrane</keyword>
<dbReference type="EMBL" id="BK032554">
    <property type="protein sequence ID" value="DAF47332.1"/>
    <property type="molecule type" value="Genomic_DNA"/>
</dbReference>
<feature type="transmembrane region" description="Helical" evidence="1">
    <location>
        <begin position="46"/>
        <end position="65"/>
    </location>
</feature>
<evidence type="ECO:0000256" key="1">
    <source>
        <dbReference type="SAM" id="Phobius"/>
    </source>
</evidence>
<sequence>MNKKEWKIFLVPLIISLVCFFIFNNIFKNEIKINNFDMISNNCINFISILVGFLITTISIVIGFFDKKIIKIIVNEKKEKVLFLNWLMTIFAGITSVIALLYVSGIYNNDTMTISKTPLNIFICLAILFLIYLIFSLLYFFGIANSVMKEEIPENGVNKIDKDNIITPKSID</sequence>